<evidence type="ECO:0000313" key="2">
    <source>
        <dbReference type="Proteomes" id="UP000006514"/>
    </source>
</evidence>
<feature type="non-terminal residue" evidence="1">
    <location>
        <position position="140"/>
    </location>
</feature>
<name>J0LAQ1_AURST</name>
<dbReference type="EMBL" id="JH688206">
    <property type="protein sequence ID" value="EJD33488.1"/>
    <property type="molecule type" value="Genomic_DNA"/>
</dbReference>
<dbReference type="OrthoDB" id="3264182at2759"/>
<organism evidence="1 2">
    <name type="scientific">Auricularia subglabra (strain TFB-10046 / SS5)</name>
    <name type="common">White-rot fungus</name>
    <name type="synonym">Auricularia delicata (strain TFB10046)</name>
    <dbReference type="NCBI Taxonomy" id="717982"/>
    <lineage>
        <taxon>Eukaryota</taxon>
        <taxon>Fungi</taxon>
        <taxon>Dikarya</taxon>
        <taxon>Basidiomycota</taxon>
        <taxon>Agaricomycotina</taxon>
        <taxon>Agaricomycetes</taxon>
        <taxon>Auriculariales</taxon>
        <taxon>Auriculariaceae</taxon>
        <taxon>Auricularia</taxon>
    </lineage>
</organism>
<dbReference type="SUPFAM" id="SSF46689">
    <property type="entry name" value="Homeodomain-like"/>
    <property type="match status" value="1"/>
</dbReference>
<dbReference type="Proteomes" id="UP000006514">
    <property type="component" value="Unassembled WGS sequence"/>
</dbReference>
<keyword evidence="2" id="KW-1185">Reference proteome</keyword>
<dbReference type="AlphaFoldDB" id="J0LAQ1"/>
<feature type="non-terminal residue" evidence="1">
    <location>
        <position position="1"/>
    </location>
</feature>
<gene>
    <name evidence="1" type="ORF">AURDEDRAFT_41209</name>
</gene>
<reference evidence="2" key="1">
    <citation type="journal article" date="2012" name="Science">
        <title>The Paleozoic origin of enzymatic lignin decomposition reconstructed from 31 fungal genomes.</title>
        <authorList>
            <person name="Floudas D."/>
            <person name="Binder M."/>
            <person name="Riley R."/>
            <person name="Barry K."/>
            <person name="Blanchette R.A."/>
            <person name="Henrissat B."/>
            <person name="Martinez A.T."/>
            <person name="Otillar R."/>
            <person name="Spatafora J.W."/>
            <person name="Yadav J.S."/>
            <person name="Aerts A."/>
            <person name="Benoit I."/>
            <person name="Boyd A."/>
            <person name="Carlson A."/>
            <person name="Copeland A."/>
            <person name="Coutinho P.M."/>
            <person name="de Vries R.P."/>
            <person name="Ferreira P."/>
            <person name="Findley K."/>
            <person name="Foster B."/>
            <person name="Gaskell J."/>
            <person name="Glotzer D."/>
            <person name="Gorecki P."/>
            <person name="Heitman J."/>
            <person name="Hesse C."/>
            <person name="Hori C."/>
            <person name="Igarashi K."/>
            <person name="Jurgens J.A."/>
            <person name="Kallen N."/>
            <person name="Kersten P."/>
            <person name="Kohler A."/>
            <person name="Kuees U."/>
            <person name="Kumar T.K.A."/>
            <person name="Kuo A."/>
            <person name="LaButti K."/>
            <person name="Larrondo L.F."/>
            <person name="Lindquist E."/>
            <person name="Ling A."/>
            <person name="Lombard V."/>
            <person name="Lucas S."/>
            <person name="Lundell T."/>
            <person name="Martin R."/>
            <person name="McLaughlin D.J."/>
            <person name="Morgenstern I."/>
            <person name="Morin E."/>
            <person name="Murat C."/>
            <person name="Nagy L.G."/>
            <person name="Nolan M."/>
            <person name="Ohm R.A."/>
            <person name="Patyshakuliyeva A."/>
            <person name="Rokas A."/>
            <person name="Ruiz-Duenas F.J."/>
            <person name="Sabat G."/>
            <person name="Salamov A."/>
            <person name="Samejima M."/>
            <person name="Schmutz J."/>
            <person name="Slot J.C."/>
            <person name="St John F."/>
            <person name="Stenlid J."/>
            <person name="Sun H."/>
            <person name="Sun S."/>
            <person name="Syed K."/>
            <person name="Tsang A."/>
            <person name="Wiebenga A."/>
            <person name="Young D."/>
            <person name="Pisabarro A."/>
            <person name="Eastwood D.C."/>
            <person name="Martin F."/>
            <person name="Cullen D."/>
            <person name="Grigoriev I.V."/>
            <person name="Hibbett D.S."/>
        </authorList>
    </citation>
    <scope>NUCLEOTIDE SEQUENCE [LARGE SCALE GENOMIC DNA]</scope>
    <source>
        <strain evidence="2">TFB10046</strain>
    </source>
</reference>
<dbReference type="KEGG" id="adl:AURDEDRAFT_41209"/>
<sequence length="140" mass="16445">SQIARDLDMSKRVVECVLHLWKEIGDVCREPKRLARARRLSACHLEFLVALTERRLDSMLDEMQDELDDQYNLYADLSTIWRSLKFLGISNKRLSKHALERTEDSRMTYQFTAGGEETDYFVFVDESAIDLCTTYRLNGW</sequence>
<proteinExistence type="predicted"/>
<dbReference type="OMA" id="SACHLEF"/>
<evidence type="ECO:0000313" key="1">
    <source>
        <dbReference type="EMBL" id="EJD33488.1"/>
    </source>
</evidence>
<protein>
    <submittedName>
        <fullName evidence="1">Uncharacterized protein</fullName>
    </submittedName>
</protein>
<dbReference type="InParanoid" id="J0LAQ1"/>
<accession>J0LAQ1</accession>
<dbReference type="InterPro" id="IPR009057">
    <property type="entry name" value="Homeodomain-like_sf"/>
</dbReference>